<evidence type="ECO:0000313" key="6">
    <source>
        <dbReference type="Proteomes" id="UP001319121"/>
    </source>
</evidence>
<evidence type="ECO:0000256" key="1">
    <source>
        <dbReference type="ARBA" id="ARBA00001933"/>
    </source>
</evidence>
<evidence type="ECO:0000256" key="3">
    <source>
        <dbReference type="ARBA" id="ARBA00022679"/>
    </source>
</evidence>
<dbReference type="GO" id="GO:0009089">
    <property type="term" value="P:lysine biosynthetic process via diaminopimelate"/>
    <property type="evidence" value="ECO:0007669"/>
    <property type="project" value="InterPro"/>
</dbReference>
<dbReference type="Proteomes" id="UP001319121">
    <property type="component" value="Chromosome"/>
</dbReference>
<name>A0AAN1SZ80_9PROT</name>
<dbReference type="InterPro" id="IPR050881">
    <property type="entry name" value="LL-DAP_aminotransferase"/>
</dbReference>
<dbReference type="InterPro" id="IPR015422">
    <property type="entry name" value="PyrdxlP-dep_Trfase_small"/>
</dbReference>
<comment type="cofactor">
    <cofactor evidence="1">
        <name>pyridoxal 5'-phosphate</name>
        <dbReference type="ChEBI" id="CHEBI:597326"/>
    </cofactor>
</comment>
<dbReference type="CDD" id="cd00609">
    <property type="entry name" value="AAT_like"/>
    <property type="match status" value="1"/>
</dbReference>
<evidence type="ECO:0000259" key="4">
    <source>
        <dbReference type="Pfam" id="PF00155"/>
    </source>
</evidence>
<accession>A0AAN1SZ80</accession>
<evidence type="ECO:0000256" key="2">
    <source>
        <dbReference type="ARBA" id="ARBA00022576"/>
    </source>
</evidence>
<keyword evidence="2" id="KW-0032">Aminotransferase</keyword>
<gene>
    <name evidence="5" type="ORF">FGKAn22_14980</name>
</gene>
<evidence type="ECO:0000313" key="5">
    <source>
        <dbReference type="EMBL" id="BBI99805.1"/>
    </source>
</evidence>
<dbReference type="Gene3D" id="3.90.1150.10">
    <property type="entry name" value="Aspartate Aminotransferase, domain 1"/>
    <property type="match status" value="1"/>
</dbReference>
<dbReference type="KEGG" id="fku:FGKAn22_14980"/>
<dbReference type="NCBIfam" id="TIGR03538">
    <property type="entry name" value="DapC_gpp"/>
    <property type="match status" value="1"/>
</dbReference>
<dbReference type="AlphaFoldDB" id="A0AAN1SZ80"/>
<keyword evidence="3" id="KW-0808">Transferase</keyword>
<dbReference type="InterPro" id="IPR015421">
    <property type="entry name" value="PyrdxlP-dep_Trfase_major"/>
</dbReference>
<dbReference type="PANTHER" id="PTHR42832">
    <property type="entry name" value="AMINO ACID AMINOTRANSFERASE"/>
    <property type="match status" value="1"/>
</dbReference>
<protein>
    <submittedName>
        <fullName evidence="5">Succinyldiaminopimelate transaminase</fullName>
    </submittedName>
</protein>
<dbReference type="Pfam" id="PF00155">
    <property type="entry name" value="Aminotran_1_2"/>
    <property type="match status" value="1"/>
</dbReference>
<dbReference type="SUPFAM" id="SSF53383">
    <property type="entry name" value="PLP-dependent transferases"/>
    <property type="match status" value="1"/>
</dbReference>
<dbReference type="InterPro" id="IPR004839">
    <property type="entry name" value="Aminotransferase_I/II_large"/>
</dbReference>
<dbReference type="InterPro" id="IPR015424">
    <property type="entry name" value="PyrdxlP-dep_Trfase"/>
</dbReference>
<dbReference type="Gene3D" id="3.40.640.10">
    <property type="entry name" value="Type I PLP-dependent aspartate aminotransferase-like (Major domain)"/>
    <property type="match status" value="1"/>
</dbReference>
<dbReference type="EMBL" id="AP019536">
    <property type="protein sequence ID" value="BBI99805.1"/>
    <property type="molecule type" value="Genomic_DNA"/>
</dbReference>
<dbReference type="RefSeq" id="WP_212785071.1">
    <property type="nucleotide sequence ID" value="NZ_AP019536.1"/>
</dbReference>
<dbReference type="GO" id="GO:0030170">
    <property type="term" value="F:pyridoxal phosphate binding"/>
    <property type="evidence" value="ECO:0007669"/>
    <property type="project" value="InterPro"/>
</dbReference>
<sequence>MNPDLQKLQPYPFQKLAALFREVQANPDYRPISLSIGEPKHATPQFIKDALTANLDGLANYPTTAGSDALRNTISEWLGRRYGIPLPDAKTQVLPVNGSREALFAFAQTVIDRSKNSPSVVCPNPFYQIYEGAALLAGATPYFLNNLPEDNYALNFAQLPDEVWQRTQLIYVCSPGNPTGRVMPMQEWKTLFEMSDRYGFVIASDECYSEIYFGEKKPLSALQAAQQLGRSDYRNLVVFSSLSKRSNVPGMRSGFVAGDARVLEKFALYRTYHGSAMNPVIQAASIAAWNDEAHVAENRRLYAEKFAQVVDILKPVLPVTLPDAGFYLWIRTPIADTAFAQALYRDYNVTVLPGSYLARTAQGVNPGENFVRLALVANVAETVEAAQRIARFVSSLN</sequence>
<dbReference type="InterPro" id="IPR019878">
    <property type="entry name" value="DapC_beta/gammaproteobac"/>
</dbReference>
<proteinExistence type="predicted"/>
<keyword evidence="6" id="KW-1185">Reference proteome</keyword>
<dbReference type="GO" id="GO:0009016">
    <property type="term" value="F:succinyldiaminopimelate transaminase activity"/>
    <property type="evidence" value="ECO:0007669"/>
    <property type="project" value="InterPro"/>
</dbReference>
<reference evidence="5 6" key="1">
    <citation type="submission" date="2019-03" db="EMBL/GenBank/DDBJ databases">
        <title>Complete genome sequence of Ferrigenium kumadai strain An22, a microaerophilic iron-oxidizing bacterium isolated from a paddy field soil.</title>
        <authorList>
            <person name="Watanabe T."/>
            <person name="Asakawa S."/>
        </authorList>
    </citation>
    <scope>NUCLEOTIDE SEQUENCE [LARGE SCALE GENOMIC DNA]</scope>
    <source>
        <strain evidence="5 6">An22</strain>
    </source>
</reference>
<dbReference type="PANTHER" id="PTHR42832:SF3">
    <property type="entry name" value="L-GLUTAMINE--4-(METHYLSULFANYL)-2-OXOBUTANOATE AMINOTRANSFERASE"/>
    <property type="match status" value="1"/>
</dbReference>
<feature type="domain" description="Aminotransferase class I/classII large" evidence="4">
    <location>
        <begin position="32"/>
        <end position="381"/>
    </location>
</feature>
<organism evidence="5 6">
    <name type="scientific">Ferrigenium kumadai</name>
    <dbReference type="NCBI Taxonomy" id="1682490"/>
    <lineage>
        <taxon>Bacteria</taxon>
        <taxon>Pseudomonadati</taxon>
        <taxon>Pseudomonadota</taxon>
        <taxon>Betaproteobacteria</taxon>
        <taxon>Nitrosomonadales</taxon>
        <taxon>Gallionellaceae</taxon>
        <taxon>Ferrigenium</taxon>
    </lineage>
</organism>